<feature type="compositionally biased region" description="Polar residues" evidence="2">
    <location>
        <begin position="19"/>
        <end position="28"/>
    </location>
</feature>
<dbReference type="GO" id="GO:0005829">
    <property type="term" value="C:cytosol"/>
    <property type="evidence" value="ECO:0007669"/>
    <property type="project" value="TreeGrafter"/>
</dbReference>
<dbReference type="GO" id="GO:0004843">
    <property type="term" value="F:cysteine-type deubiquitinase activity"/>
    <property type="evidence" value="ECO:0007669"/>
    <property type="project" value="InterPro"/>
</dbReference>
<dbReference type="CDD" id="cd02257">
    <property type="entry name" value="Peptidase_C19"/>
    <property type="match status" value="1"/>
</dbReference>
<dbReference type="SUPFAM" id="SSF54001">
    <property type="entry name" value="Cysteine proteinases"/>
    <property type="match status" value="1"/>
</dbReference>
<dbReference type="InterPro" id="IPR050164">
    <property type="entry name" value="Peptidase_C19"/>
</dbReference>
<protein>
    <submittedName>
        <fullName evidence="5">Uncharacterized protein LOC107271365 isoform X1</fullName>
    </submittedName>
</protein>
<dbReference type="PANTHER" id="PTHR24006">
    <property type="entry name" value="UBIQUITIN CARBOXYL-TERMINAL HYDROLASE"/>
    <property type="match status" value="1"/>
</dbReference>
<feature type="region of interest" description="Disordered" evidence="2">
    <location>
        <begin position="94"/>
        <end position="120"/>
    </location>
</feature>
<dbReference type="PROSITE" id="PS50235">
    <property type="entry name" value="USP_3"/>
    <property type="match status" value="1"/>
</dbReference>
<reference evidence="5" key="1">
    <citation type="submission" date="2025-08" db="UniProtKB">
        <authorList>
            <consortium name="RefSeq"/>
        </authorList>
    </citation>
    <scope>IDENTIFICATION</scope>
</reference>
<dbReference type="Gene3D" id="3.90.70.10">
    <property type="entry name" value="Cysteine proteinases"/>
    <property type="match status" value="1"/>
</dbReference>
<feature type="compositionally biased region" description="Low complexity" evidence="2">
    <location>
        <begin position="548"/>
        <end position="558"/>
    </location>
</feature>
<dbReference type="GeneID" id="107271365"/>
<feature type="compositionally biased region" description="Basic and acidic residues" evidence="2">
    <location>
        <begin position="208"/>
        <end position="222"/>
    </location>
</feature>
<feature type="domain" description="USP" evidence="3">
    <location>
        <begin position="359"/>
        <end position="754"/>
    </location>
</feature>
<dbReference type="AlphaFoldDB" id="A0AAJ7FQ45"/>
<gene>
    <name evidence="5" type="primary">LOC107271365</name>
</gene>
<feature type="compositionally biased region" description="Low complexity" evidence="2">
    <location>
        <begin position="110"/>
        <end position="119"/>
    </location>
</feature>
<evidence type="ECO:0000313" key="5">
    <source>
        <dbReference type="RefSeq" id="XP_015602765.1"/>
    </source>
</evidence>
<dbReference type="GO" id="GO:0016579">
    <property type="term" value="P:protein deubiquitination"/>
    <property type="evidence" value="ECO:0007669"/>
    <property type="project" value="InterPro"/>
</dbReference>
<feature type="region of interest" description="Disordered" evidence="2">
    <location>
        <begin position="1"/>
        <end position="58"/>
    </location>
</feature>
<proteinExistence type="inferred from homology"/>
<dbReference type="InterPro" id="IPR028889">
    <property type="entry name" value="USP"/>
</dbReference>
<evidence type="ECO:0000259" key="3">
    <source>
        <dbReference type="PROSITE" id="PS50235"/>
    </source>
</evidence>
<comment type="similarity">
    <text evidence="1">Belongs to the peptidase C19 family.</text>
</comment>
<dbReference type="RefSeq" id="XP_015602765.1">
    <property type="nucleotide sequence ID" value="XM_015747279.2"/>
</dbReference>
<dbReference type="InterPro" id="IPR038765">
    <property type="entry name" value="Papain-like_cys_pep_sf"/>
</dbReference>
<dbReference type="GO" id="GO:0005634">
    <property type="term" value="C:nucleus"/>
    <property type="evidence" value="ECO:0007669"/>
    <property type="project" value="TreeGrafter"/>
</dbReference>
<accession>A0AAJ7FQ45</accession>
<evidence type="ECO:0000256" key="1">
    <source>
        <dbReference type="ARBA" id="ARBA00009085"/>
    </source>
</evidence>
<evidence type="ECO:0000313" key="4">
    <source>
        <dbReference type="Proteomes" id="UP000694920"/>
    </source>
</evidence>
<dbReference type="InterPro" id="IPR001394">
    <property type="entry name" value="Peptidase_C19_UCH"/>
</dbReference>
<feature type="region of interest" description="Disordered" evidence="2">
    <location>
        <begin position="203"/>
        <end position="258"/>
    </location>
</feature>
<evidence type="ECO:0000256" key="2">
    <source>
        <dbReference type="SAM" id="MobiDB-lite"/>
    </source>
</evidence>
<organism evidence="4 5">
    <name type="scientific">Cephus cinctus</name>
    <name type="common">Wheat stem sawfly</name>
    <dbReference type="NCBI Taxonomy" id="211228"/>
    <lineage>
        <taxon>Eukaryota</taxon>
        <taxon>Metazoa</taxon>
        <taxon>Ecdysozoa</taxon>
        <taxon>Arthropoda</taxon>
        <taxon>Hexapoda</taxon>
        <taxon>Insecta</taxon>
        <taxon>Pterygota</taxon>
        <taxon>Neoptera</taxon>
        <taxon>Endopterygota</taxon>
        <taxon>Hymenoptera</taxon>
        <taxon>Cephoidea</taxon>
        <taxon>Cephidae</taxon>
        <taxon>Cephus</taxon>
    </lineage>
</organism>
<dbReference type="KEGG" id="ccin:107271365"/>
<name>A0AAJ7FQ45_CEPCN</name>
<sequence>MLSIATAAVHRSMRPKTPSPGSSASTLATVGANHPWSTEHTPSPKRRRMRQGSCSARKKIITSPVEEVPINFEFDNPEITLTLVRKSSFDQFDNKQHNETVNNKRYKTKSTSSEPGESLELSERIDCGDRTTQGKRFKSNSKSVVISFLNSSEISIKPVNKQISVTSNENVSAPESSEACNVLQQSKTKTSILLSSKTALSEECNSTKPKELSEPHESDPMNKDNVSNQENCVSIPVTAVSKSSESTQSTEKPKERESLTTKLARAVNILKAFEKRSVEVDSAREVPAEEFEYVPKVFENEFSEEIEQHPWSMSESENKEENWDQNDDVVLPKPCGSGFVSDDLFLLTDSDLDIPYYMVGFPNPPGENRCWLNATLHALFALPLLENMKNINLDDSSQLIKTLIAMQIFWKKGTSEKQKTYQTVKMFKEELSILDESYPSERQQDVSEFLMIFLNYIRSDIDKLLVADAVMSETENIPENRQDSRRIPKTPHTPGKRQPLADISCNSGKRSCAEGTTKPRKLTYGVQDLLSPKSTRLSNPTDPSYKVHTPPHSSSTTTEMIISKNPIDEYFLLHMMENYMCKGCLKHRQKKVDNLMLYVDLPSETEGPAVSLEDAIKKSLAPEDRNLTCGTCKFDVHTMRTTFRRWPRVLTVQVNRYGMTDGLFSKISTAVTIPESLVLDNNLVDSVSVAACKYEPTCIIAHVGSTMDCGHYTSYVNHNSQWFHYNDMNVTPMTSSEALGAADTTAYLVFFVAAQIPEVSDSS</sequence>
<feature type="compositionally biased region" description="Polar residues" evidence="2">
    <location>
        <begin position="532"/>
        <end position="542"/>
    </location>
</feature>
<dbReference type="Pfam" id="PF00443">
    <property type="entry name" value="UCH"/>
    <property type="match status" value="1"/>
</dbReference>
<feature type="region of interest" description="Disordered" evidence="2">
    <location>
        <begin position="475"/>
        <end position="518"/>
    </location>
</feature>
<keyword evidence="4" id="KW-1185">Reference proteome</keyword>
<feature type="region of interest" description="Disordered" evidence="2">
    <location>
        <begin position="532"/>
        <end position="558"/>
    </location>
</feature>
<feature type="compositionally biased region" description="Low complexity" evidence="2">
    <location>
        <begin position="241"/>
        <end position="250"/>
    </location>
</feature>
<feature type="compositionally biased region" description="Basic residues" evidence="2">
    <location>
        <begin position="43"/>
        <end position="58"/>
    </location>
</feature>
<dbReference type="Proteomes" id="UP000694920">
    <property type="component" value="Unplaced"/>
</dbReference>